<feature type="transmembrane region" description="Helical" evidence="1">
    <location>
        <begin position="90"/>
        <end position="107"/>
    </location>
</feature>
<proteinExistence type="predicted"/>
<organism evidence="2">
    <name type="scientific">Osugoroshi virus</name>
    <dbReference type="NCBI Taxonomy" id="2202814"/>
    <lineage>
        <taxon>Viruses</taxon>
        <taxon>Riboviria</taxon>
        <taxon>Orthornavirae</taxon>
        <taxon>Pisuviricota</taxon>
        <taxon>Duplopiviricetes</taxon>
        <taxon>Durnavirales</taxon>
        <taxon>Partitiviridae</taxon>
    </lineage>
</organism>
<protein>
    <submittedName>
        <fullName evidence="2">Uncharacterized protein</fullName>
    </submittedName>
</protein>
<dbReference type="EMBL" id="LC597882">
    <property type="protein sequence ID" value="BCP45662.1"/>
    <property type="molecule type" value="Genomic_RNA"/>
</dbReference>
<sequence>MNFHLMTTLIFATCVGSVALYVCNMTALRMGDPKTIQLATLDTIRCLIDNNRDLNVRVIDANARQHQETLQALTDIKNQIPRANSWPHDLLVFFISSTICAILYQLLRCACYYTLVKSDACAELALTMERFRRLNFNRPTNRDVVEFRKHLSRPILTYCLCCCIRTRSEEIEMI</sequence>
<feature type="transmembrane region" description="Helical" evidence="1">
    <location>
        <begin position="6"/>
        <end position="28"/>
    </location>
</feature>
<keyword evidence="1" id="KW-1133">Transmembrane helix</keyword>
<keyword evidence="1" id="KW-0812">Transmembrane</keyword>
<keyword evidence="1" id="KW-0472">Membrane</keyword>
<name>A0A7R7YCY5_9VIRU</name>
<evidence type="ECO:0000256" key="1">
    <source>
        <dbReference type="SAM" id="Phobius"/>
    </source>
</evidence>
<reference evidence="2" key="1">
    <citation type="submission" date="2020-12" db="EMBL/GenBank/DDBJ databases">
        <title>Osugoroshi viruses, novel members of Partitiviridae, are late male-killing virus in Homona magnanima.</title>
        <authorList>
            <person name="Fujita R."/>
            <person name="Inoue M."/>
            <person name="Takamatu T."/>
            <person name="Arai H."/>
            <person name="Nishino M."/>
            <person name="Abe N."/>
            <person name="Nakai M."/>
            <person name="Urayama S."/>
            <person name="Chiba Y."/>
            <person name="Kunimi Y."/>
        </authorList>
    </citation>
    <scope>NUCLEOTIDE SEQUENCE</scope>
</reference>
<evidence type="ECO:0000313" key="2">
    <source>
        <dbReference type="EMBL" id="BCP45662.1"/>
    </source>
</evidence>
<accession>A0A7R7YCY5</accession>